<comment type="caution">
    <text evidence="1">The sequence shown here is derived from an EMBL/GenBank/DDBJ whole genome shotgun (WGS) entry which is preliminary data.</text>
</comment>
<name>A0A4T6LMA2_ECOLX</name>
<dbReference type="Proteomes" id="UP000324120">
    <property type="component" value="Unassembled WGS sequence"/>
</dbReference>
<reference evidence="1 2" key="1">
    <citation type="submission" date="2019-06" db="EMBL/GenBank/DDBJ databases">
        <title>The presence and diversity of blaCTX-M among Escherichia coli from urban wastewater and feedlot cattle, in Alberta, Canada.</title>
        <authorList>
            <person name="Cormier A.C."/>
            <person name="Chalmer G."/>
            <person name="Cook S.R."/>
            <person name="Zaheer R."/>
            <person name="Hannon S.J."/>
            <person name="Booker C.W."/>
            <person name="Read R."/>
            <person name="Gow S.P."/>
            <person name="Mcallister T.A."/>
            <person name="Boerlin P."/>
        </authorList>
    </citation>
    <scope>NUCLEOTIDE SEQUENCE [LARGE SCALE GENOMIC DNA]</scope>
    <source>
        <strain evidence="1 2">347</strain>
    </source>
</reference>
<dbReference type="InterPro" id="IPR024684">
    <property type="entry name" value="Tscrpt_act_PerC/SfV_Orf40"/>
</dbReference>
<sequence length="55" mass="6502">MIALKLEVAGCWRRASERWLAVMGEEYITDGQREWLLLRRRYCIAKIIGYGRVNS</sequence>
<dbReference type="Pfam" id="PF06069">
    <property type="entry name" value="PerC"/>
    <property type="match status" value="1"/>
</dbReference>
<dbReference type="EMBL" id="VHKY01000051">
    <property type="protein sequence ID" value="TZE40419.1"/>
    <property type="molecule type" value="Genomic_DNA"/>
</dbReference>
<accession>A0A4T6LMA2</accession>
<gene>
    <name evidence="1" type="ORF">FKO60_26550</name>
</gene>
<proteinExistence type="predicted"/>
<organism evidence="1 2">
    <name type="scientific">Escherichia coli</name>
    <dbReference type="NCBI Taxonomy" id="562"/>
    <lineage>
        <taxon>Bacteria</taxon>
        <taxon>Pseudomonadati</taxon>
        <taxon>Pseudomonadota</taxon>
        <taxon>Gammaproteobacteria</taxon>
        <taxon>Enterobacterales</taxon>
        <taxon>Enterobacteriaceae</taxon>
        <taxon>Escherichia</taxon>
    </lineage>
</organism>
<evidence type="ECO:0000313" key="2">
    <source>
        <dbReference type="Proteomes" id="UP000324120"/>
    </source>
</evidence>
<evidence type="ECO:0000313" key="1">
    <source>
        <dbReference type="EMBL" id="TZE40419.1"/>
    </source>
</evidence>
<protein>
    <submittedName>
        <fullName evidence="1">PerC family transcriptional regulator</fullName>
    </submittedName>
</protein>
<dbReference type="AlphaFoldDB" id="A0A4T6LMA2"/>